<dbReference type="AlphaFoldDB" id="A0A849IFJ4"/>
<evidence type="ECO:0000256" key="4">
    <source>
        <dbReference type="SAM" id="SignalP"/>
    </source>
</evidence>
<comment type="similarity">
    <text evidence="2">Belongs to the bacterial solute-binding protein 5 family.</text>
</comment>
<dbReference type="InterPro" id="IPR030678">
    <property type="entry name" value="Peptide/Ni-bd"/>
</dbReference>
<keyword evidence="3 4" id="KW-0732">Signal</keyword>
<evidence type="ECO:0000259" key="5">
    <source>
        <dbReference type="Pfam" id="PF00496"/>
    </source>
</evidence>
<comment type="caution">
    <text evidence="6">The sequence shown here is derived from an EMBL/GenBank/DDBJ whole genome shotgun (WGS) entry which is preliminary data.</text>
</comment>
<evidence type="ECO:0000256" key="3">
    <source>
        <dbReference type="ARBA" id="ARBA00022729"/>
    </source>
</evidence>
<feature type="signal peptide" evidence="4">
    <location>
        <begin position="1"/>
        <end position="23"/>
    </location>
</feature>
<evidence type="ECO:0000313" key="6">
    <source>
        <dbReference type="EMBL" id="NNM74995.1"/>
    </source>
</evidence>
<dbReference type="EMBL" id="JABEPP010000007">
    <property type="protein sequence ID" value="NNM74995.1"/>
    <property type="molecule type" value="Genomic_DNA"/>
</dbReference>
<dbReference type="GO" id="GO:1904680">
    <property type="term" value="F:peptide transmembrane transporter activity"/>
    <property type="evidence" value="ECO:0007669"/>
    <property type="project" value="TreeGrafter"/>
</dbReference>
<dbReference type="PIRSF" id="PIRSF002741">
    <property type="entry name" value="MppA"/>
    <property type="match status" value="1"/>
</dbReference>
<reference evidence="6 7" key="1">
    <citation type="submission" date="2020-04" db="EMBL/GenBank/DDBJ databases">
        <title>Enterovirga sp. isolate from soil.</title>
        <authorList>
            <person name="Chea S."/>
            <person name="Kim D.-U."/>
        </authorList>
    </citation>
    <scope>NUCLEOTIDE SEQUENCE [LARGE SCALE GENOMIC DNA]</scope>
    <source>
        <strain evidence="6 7">DB1703</strain>
    </source>
</reference>
<dbReference type="Pfam" id="PF00496">
    <property type="entry name" value="SBP_bac_5"/>
    <property type="match status" value="1"/>
</dbReference>
<name>A0A849IFJ4_9HYPH</name>
<dbReference type="PANTHER" id="PTHR30290:SF38">
    <property type="entry name" value="D,D-DIPEPTIDE-BINDING PERIPLASMIC PROTEIN DDPA-RELATED"/>
    <property type="match status" value="1"/>
</dbReference>
<gene>
    <name evidence="6" type="ORF">HJG44_21770</name>
</gene>
<dbReference type="InterPro" id="IPR039424">
    <property type="entry name" value="SBP_5"/>
</dbReference>
<dbReference type="Gene3D" id="3.10.105.10">
    <property type="entry name" value="Dipeptide-binding Protein, Domain 3"/>
    <property type="match status" value="1"/>
</dbReference>
<evidence type="ECO:0000256" key="1">
    <source>
        <dbReference type="ARBA" id="ARBA00004418"/>
    </source>
</evidence>
<accession>A0A849IFJ4</accession>
<dbReference type="GO" id="GO:0015833">
    <property type="term" value="P:peptide transport"/>
    <property type="evidence" value="ECO:0007669"/>
    <property type="project" value="TreeGrafter"/>
</dbReference>
<dbReference type="InterPro" id="IPR000914">
    <property type="entry name" value="SBP_5_dom"/>
</dbReference>
<dbReference type="Proteomes" id="UP000564885">
    <property type="component" value="Unassembled WGS sequence"/>
</dbReference>
<protein>
    <submittedName>
        <fullName evidence="6">ABC transporter substrate-binding protein</fullName>
    </submittedName>
</protein>
<dbReference type="GO" id="GO:0030288">
    <property type="term" value="C:outer membrane-bounded periplasmic space"/>
    <property type="evidence" value="ECO:0007669"/>
    <property type="project" value="UniProtKB-ARBA"/>
</dbReference>
<comment type="subcellular location">
    <subcellularLocation>
        <location evidence="1">Periplasm</location>
    </subcellularLocation>
</comment>
<dbReference type="PANTHER" id="PTHR30290">
    <property type="entry name" value="PERIPLASMIC BINDING COMPONENT OF ABC TRANSPORTER"/>
    <property type="match status" value="1"/>
</dbReference>
<feature type="chain" id="PRO_5032678304" evidence="4">
    <location>
        <begin position="24"/>
        <end position="520"/>
    </location>
</feature>
<dbReference type="RefSeq" id="WP_171220503.1">
    <property type="nucleotide sequence ID" value="NZ_JABEPP010000007.1"/>
</dbReference>
<organism evidence="6 7">
    <name type="scientific">Enterovirga aerilata</name>
    <dbReference type="NCBI Taxonomy" id="2730920"/>
    <lineage>
        <taxon>Bacteria</taxon>
        <taxon>Pseudomonadati</taxon>
        <taxon>Pseudomonadota</taxon>
        <taxon>Alphaproteobacteria</taxon>
        <taxon>Hyphomicrobiales</taxon>
        <taxon>Methylobacteriaceae</taxon>
        <taxon>Enterovirga</taxon>
    </lineage>
</organism>
<dbReference type="SUPFAM" id="SSF53850">
    <property type="entry name" value="Periplasmic binding protein-like II"/>
    <property type="match status" value="1"/>
</dbReference>
<dbReference type="GO" id="GO:0043190">
    <property type="term" value="C:ATP-binding cassette (ABC) transporter complex"/>
    <property type="evidence" value="ECO:0007669"/>
    <property type="project" value="InterPro"/>
</dbReference>
<feature type="domain" description="Solute-binding protein family 5" evidence="5">
    <location>
        <begin position="74"/>
        <end position="419"/>
    </location>
</feature>
<evidence type="ECO:0000313" key="7">
    <source>
        <dbReference type="Proteomes" id="UP000564885"/>
    </source>
</evidence>
<evidence type="ECO:0000256" key="2">
    <source>
        <dbReference type="ARBA" id="ARBA00005695"/>
    </source>
</evidence>
<proteinExistence type="inferred from homology"/>
<sequence length="520" mass="58319">MSRSLSRVLAAAGLLLSAGPVLAQGTPSPKGGTLHAIVAPEPPSLMVGLFQNGPTQTVAGNIYESLLRYDAKLEPQPSLAERWEVSSDQKTYTFHLRRNAKWHDGKPFSADDVVFSLEVFHRSTHPRVRPILNAQVEKIEKVDDHQVRIVLKQPFAPLLTIFEPGSATMVPKHIYEGTDYRANPMNNTPIGTGPMKLKEWRKGSFIHLVRNEDYYLPGKPALAETYFRIVPDAAARAVAYEKGEVDVLTGGSVEVFDIPRLAKLPNTCVERKGWEMFAPVGMVIMNLRNGPLANKEFRQGLMHAIDREFSRDVVWSGYARVATGPLNASTKFYTDDVRKYPYDLKKAKELIAKSGYKGEPLRLLPLPYGETWTRWGEQIKQNLEEAGVKIQAETTDVAGWNKRMGEWDFDLAFNYPYQYGDPALGVARQYISSNIVKGSPFVNNGGYSNPEVDRLFAEAANAPAEKRPELYKKVQQILVEDVPILWLTDMEFPMVHRCNVKDLATTAIGMNDALRDARKE</sequence>
<keyword evidence="7" id="KW-1185">Reference proteome</keyword>
<dbReference type="CDD" id="cd08517">
    <property type="entry name" value="PBP2_NikA_DppA_OppA_like_13"/>
    <property type="match status" value="1"/>
</dbReference>
<dbReference type="Gene3D" id="3.40.190.10">
    <property type="entry name" value="Periplasmic binding protein-like II"/>
    <property type="match status" value="1"/>
</dbReference>
<dbReference type="PROSITE" id="PS01040">
    <property type="entry name" value="SBP_BACTERIAL_5"/>
    <property type="match status" value="1"/>
</dbReference>
<dbReference type="InterPro" id="IPR023765">
    <property type="entry name" value="SBP_5_CS"/>
</dbReference>